<keyword evidence="7" id="KW-1185">Reference proteome</keyword>
<dbReference type="AlphaFoldDB" id="A0A543AUP0"/>
<evidence type="ECO:0000256" key="3">
    <source>
        <dbReference type="ARBA" id="ARBA00023163"/>
    </source>
</evidence>
<dbReference type="PRINTS" id="PR00455">
    <property type="entry name" value="HTHTETR"/>
</dbReference>
<dbReference type="Gene3D" id="1.10.357.10">
    <property type="entry name" value="Tetracycline Repressor, domain 2"/>
    <property type="match status" value="1"/>
</dbReference>
<dbReference type="InterPro" id="IPR050109">
    <property type="entry name" value="HTH-type_TetR-like_transc_reg"/>
</dbReference>
<comment type="caution">
    <text evidence="6">The sequence shown here is derived from an EMBL/GenBank/DDBJ whole genome shotgun (WGS) entry which is preliminary data.</text>
</comment>
<keyword evidence="1" id="KW-0805">Transcription regulation</keyword>
<dbReference type="Gene3D" id="1.10.10.60">
    <property type="entry name" value="Homeodomain-like"/>
    <property type="match status" value="1"/>
</dbReference>
<keyword evidence="3" id="KW-0804">Transcription</keyword>
<dbReference type="InterPro" id="IPR041347">
    <property type="entry name" value="MftR_C"/>
</dbReference>
<dbReference type="InterPro" id="IPR009057">
    <property type="entry name" value="Homeodomain-like_sf"/>
</dbReference>
<evidence type="ECO:0000313" key="7">
    <source>
        <dbReference type="Proteomes" id="UP000317043"/>
    </source>
</evidence>
<feature type="domain" description="HTH tetR-type" evidence="5">
    <location>
        <begin position="18"/>
        <end position="78"/>
    </location>
</feature>
<dbReference type="Pfam" id="PF00440">
    <property type="entry name" value="TetR_N"/>
    <property type="match status" value="1"/>
</dbReference>
<dbReference type="GO" id="GO:0000976">
    <property type="term" value="F:transcription cis-regulatory region binding"/>
    <property type="evidence" value="ECO:0007669"/>
    <property type="project" value="TreeGrafter"/>
</dbReference>
<evidence type="ECO:0000313" key="6">
    <source>
        <dbReference type="EMBL" id="TQL76308.1"/>
    </source>
</evidence>
<dbReference type="Pfam" id="PF17754">
    <property type="entry name" value="TetR_C_14"/>
    <property type="match status" value="1"/>
</dbReference>
<protein>
    <submittedName>
        <fullName evidence="6">TetR family transcriptional regulator</fullName>
    </submittedName>
</protein>
<dbReference type="SUPFAM" id="SSF46689">
    <property type="entry name" value="Homeodomain-like"/>
    <property type="match status" value="1"/>
</dbReference>
<evidence type="ECO:0000256" key="4">
    <source>
        <dbReference type="PROSITE-ProRule" id="PRU00335"/>
    </source>
</evidence>
<proteinExistence type="predicted"/>
<dbReference type="PROSITE" id="PS50977">
    <property type="entry name" value="HTH_TETR_2"/>
    <property type="match status" value="1"/>
</dbReference>
<evidence type="ECO:0000256" key="2">
    <source>
        <dbReference type="ARBA" id="ARBA00023125"/>
    </source>
</evidence>
<evidence type="ECO:0000259" key="5">
    <source>
        <dbReference type="PROSITE" id="PS50977"/>
    </source>
</evidence>
<sequence length="203" mass="22102">MTGTGGEAVSGLREQKKARTRMAIQRQALLLFRDRGFESTTMEQIAAAAEVAPSTVFRYFPTKESLAELADYHSFADRFGQVFQAQPAELSSLAALRATLRELFAHLTPDEAAARRERDVLIVTIPQVWSANVDLLREGARVVAQQVAARSGRDEHDIEVVTFTGAVIGAAVGALSLWARQPEADPGDLIDAALGRLEAGLRW</sequence>
<dbReference type="PANTHER" id="PTHR30055:SF234">
    <property type="entry name" value="HTH-TYPE TRANSCRIPTIONAL REGULATOR BETI"/>
    <property type="match status" value="1"/>
</dbReference>
<reference evidence="6 7" key="1">
    <citation type="submission" date="2019-06" db="EMBL/GenBank/DDBJ databases">
        <title>Sequencing the genomes of 1000 actinobacteria strains.</title>
        <authorList>
            <person name="Klenk H.-P."/>
        </authorList>
    </citation>
    <scope>NUCLEOTIDE SEQUENCE [LARGE SCALE GENOMIC DNA]</scope>
    <source>
        <strain evidence="6 7">DSM 45928</strain>
    </source>
</reference>
<dbReference type="Proteomes" id="UP000317043">
    <property type="component" value="Unassembled WGS sequence"/>
</dbReference>
<dbReference type="InParanoid" id="A0A543AUP0"/>
<dbReference type="EMBL" id="VFOW01000001">
    <property type="protein sequence ID" value="TQL76308.1"/>
    <property type="molecule type" value="Genomic_DNA"/>
</dbReference>
<accession>A0A543AUP0</accession>
<dbReference type="PANTHER" id="PTHR30055">
    <property type="entry name" value="HTH-TYPE TRANSCRIPTIONAL REGULATOR RUTR"/>
    <property type="match status" value="1"/>
</dbReference>
<name>A0A543AUP0_9ACTN</name>
<dbReference type="InterPro" id="IPR001647">
    <property type="entry name" value="HTH_TetR"/>
</dbReference>
<evidence type="ECO:0000256" key="1">
    <source>
        <dbReference type="ARBA" id="ARBA00023015"/>
    </source>
</evidence>
<keyword evidence="2 4" id="KW-0238">DNA-binding</keyword>
<organism evidence="6 7">
    <name type="scientific">Stackebrandtia endophytica</name>
    <dbReference type="NCBI Taxonomy" id="1496996"/>
    <lineage>
        <taxon>Bacteria</taxon>
        <taxon>Bacillati</taxon>
        <taxon>Actinomycetota</taxon>
        <taxon>Actinomycetes</taxon>
        <taxon>Glycomycetales</taxon>
        <taxon>Glycomycetaceae</taxon>
        <taxon>Stackebrandtia</taxon>
    </lineage>
</organism>
<dbReference type="GO" id="GO:0003700">
    <property type="term" value="F:DNA-binding transcription factor activity"/>
    <property type="evidence" value="ECO:0007669"/>
    <property type="project" value="TreeGrafter"/>
</dbReference>
<gene>
    <name evidence="6" type="ORF">FB566_1833</name>
</gene>
<feature type="DNA-binding region" description="H-T-H motif" evidence="4">
    <location>
        <begin position="41"/>
        <end position="60"/>
    </location>
</feature>